<evidence type="ECO:0000256" key="2">
    <source>
        <dbReference type="ARBA" id="ARBA00022553"/>
    </source>
</evidence>
<keyword evidence="3" id="KW-0902">Two-component regulatory system</keyword>
<dbReference type="PROSITE" id="PS50110">
    <property type="entry name" value="RESPONSE_REGULATORY"/>
    <property type="match status" value="1"/>
</dbReference>
<dbReference type="PANTHER" id="PTHR48111">
    <property type="entry name" value="REGULATOR OF RPOS"/>
    <property type="match status" value="1"/>
</dbReference>
<evidence type="ECO:0000256" key="5">
    <source>
        <dbReference type="ARBA" id="ARBA00023125"/>
    </source>
</evidence>
<accession>A0A410E1K8</accession>
<dbReference type="Gene3D" id="3.40.50.2300">
    <property type="match status" value="1"/>
</dbReference>
<keyword evidence="6" id="KW-0804">Transcription</keyword>
<dbReference type="GO" id="GO:0000976">
    <property type="term" value="F:transcription cis-regulatory region binding"/>
    <property type="evidence" value="ECO:0007669"/>
    <property type="project" value="TreeGrafter"/>
</dbReference>
<dbReference type="GO" id="GO:0005829">
    <property type="term" value="C:cytosol"/>
    <property type="evidence" value="ECO:0007669"/>
    <property type="project" value="TreeGrafter"/>
</dbReference>
<organism evidence="10 11">
    <name type="scientific">Clostridium manihotivorum</name>
    <dbReference type="NCBI Taxonomy" id="2320868"/>
    <lineage>
        <taxon>Bacteria</taxon>
        <taxon>Bacillati</taxon>
        <taxon>Bacillota</taxon>
        <taxon>Clostridia</taxon>
        <taxon>Eubacteriales</taxon>
        <taxon>Clostridiaceae</taxon>
        <taxon>Clostridium</taxon>
    </lineage>
</organism>
<evidence type="ECO:0000259" key="9">
    <source>
        <dbReference type="PROSITE" id="PS50110"/>
    </source>
</evidence>
<evidence type="ECO:0000313" key="11">
    <source>
        <dbReference type="Proteomes" id="UP000286268"/>
    </source>
</evidence>
<dbReference type="AlphaFoldDB" id="A0A410E1K8"/>
<feature type="modified residue" description="4-aspartylphosphate" evidence="8">
    <location>
        <position position="54"/>
    </location>
</feature>
<dbReference type="InterPro" id="IPR011006">
    <property type="entry name" value="CheY-like_superfamily"/>
</dbReference>
<dbReference type="InterPro" id="IPR039420">
    <property type="entry name" value="WalR-like"/>
</dbReference>
<evidence type="ECO:0000256" key="7">
    <source>
        <dbReference type="ARBA" id="ARBA00024867"/>
    </source>
</evidence>
<dbReference type="GO" id="GO:0000156">
    <property type="term" value="F:phosphorelay response regulator activity"/>
    <property type="evidence" value="ECO:0007669"/>
    <property type="project" value="TreeGrafter"/>
</dbReference>
<keyword evidence="4" id="KW-0805">Transcription regulation</keyword>
<protein>
    <recommendedName>
        <fullName evidence="1">Stage 0 sporulation protein A homolog</fullName>
    </recommendedName>
</protein>
<dbReference type="SMART" id="SM00448">
    <property type="entry name" value="REC"/>
    <property type="match status" value="1"/>
</dbReference>
<evidence type="ECO:0000256" key="3">
    <source>
        <dbReference type="ARBA" id="ARBA00023012"/>
    </source>
</evidence>
<evidence type="ECO:0000256" key="6">
    <source>
        <dbReference type="ARBA" id="ARBA00023163"/>
    </source>
</evidence>
<dbReference type="GO" id="GO:0006355">
    <property type="term" value="P:regulation of DNA-templated transcription"/>
    <property type="evidence" value="ECO:0007669"/>
    <property type="project" value="TreeGrafter"/>
</dbReference>
<dbReference type="KEGG" id="cmah:C1I91_04425"/>
<proteinExistence type="predicted"/>
<dbReference type="SUPFAM" id="SSF52172">
    <property type="entry name" value="CheY-like"/>
    <property type="match status" value="1"/>
</dbReference>
<evidence type="ECO:0000313" key="10">
    <source>
        <dbReference type="EMBL" id="QAA35222.1"/>
    </source>
</evidence>
<reference evidence="10 11" key="1">
    <citation type="submission" date="2018-01" db="EMBL/GenBank/DDBJ databases">
        <title>Genome Sequencing and Assembly of Anaerobacter polyendosporus strain CT4.</title>
        <authorList>
            <person name="Tachaapaikoon C."/>
            <person name="Sutheeworapong S."/>
            <person name="Jenjaroenpun P."/>
            <person name="Wongsurawat T."/>
            <person name="Nookeaw I."/>
            <person name="Cheawchanlertfa P."/>
            <person name="Kosugi A."/>
            <person name="Cheevadhanarak S."/>
            <person name="Ratanakhanokchai K."/>
        </authorList>
    </citation>
    <scope>NUCLEOTIDE SEQUENCE [LARGE SCALE GENOMIC DNA]</scope>
    <source>
        <strain evidence="10 11">CT4</strain>
    </source>
</reference>
<dbReference type="PANTHER" id="PTHR48111:SF40">
    <property type="entry name" value="PHOSPHATE REGULON TRANSCRIPTIONAL REGULATORY PROTEIN PHOB"/>
    <property type="match status" value="1"/>
</dbReference>
<evidence type="ECO:0000256" key="4">
    <source>
        <dbReference type="ARBA" id="ARBA00023015"/>
    </source>
</evidence>
<keyword evidence="11" id="KW-1185">Reference proteome</keyword>
<dbReference type="Pfam" id="PF00072">
    <property type="entry name" value="Response_reg"/>
    <property type="match status" value="1"/>
</dbReference>
<dbReference type="Proteomes" id="UP000286268">
    <property type="component" value="Chromosome"/>
</dbReference>
<dbReference type="InterPro" id="IPR001789">
    <property type="entry name" value="Sig_transdc_resp-reg_receiver"/>
</dbReference>
<name>A0A410E1K8_9CLOT</name>
<keyword evidence="2 8" id="KW-0597">Phosphoprotein</keyword>
<evidence type="ECO:0000256" key="1">
    <source>
        <dbReference type="ARBA" id="ARBA00018672"/>
    </source>
</evidence>
<gene>
    <name evidence="10" type="ORF">C1I91_04425</name>
</gene>
<feature type="domain" description="Response regulatory" evidence="9">
    <location>
        <begin position="4"/>
        <end position="121"/>
    </location>
</feature>
<comment type="function">
    <text evidence="7">May play the central regulatory role in sporulation. It may be an element of the effector pathway responsible for the activation of sporulation genes in response to nutritional stress. Spo0A may act in concert with spo0H (a sigma factor) to control the expression of some genes that are critical to the sporulation process.</text>
</comment>
<sequence length="126" mass="14430">MMKKLLIVDDDNNIRLLIKQTLEELEDIDIYEAGDAETALEFIEKVPVDLILLDISLPNMDGYELLRRLGSMECQKQTKTFIITAKAQEKEVNIGIELGADMYITKPFDPEYLLIKTCEYLGISIE</sequence>
<evidence type="ECO:0000256" key="8">
    <source>
        <dbReference type="PROSITE-ProRule" id="PRU00169"/>
    </source>
</evidence>
<dbReference type="EMBL" id="CP025746">
    <property type="protein sequence ID" value="QAA35222.1"/>
    <property type="molecule type" value="Genomic_DNA"/>
</dbReference>
<dbReference type="OrthoDB" id="9808843at2"/>
<keyword evidence="5" id="KW-0238">DNA-binding</keyword>
<dbReference type="GO" id="GO:0032993">
    <property type="term" value="C:protein-DNA complex"/>
    <property type="evidence" value="ECO:0007669"/>
    <property type="project" value="TreeGrafter"/>
</dbReference>